<gene>
    <name evidence="1" type="ORF">FRX97_11440</name>
</gene>
<protein>
    <submittedName>
        <fullName evidence="1">Uncharacterized protein</fullName>
    </submittedName>
</protein>
<proteinExistence type="predicted"/>
<comment type="caution">
    <text evidence="1">The sequence shown here is derived from an EMBL/GenBank/DDBJ whole genome shotgun (WGS) entry which is preliminary data.</text>
</comment>
<name>A0A5C6UYS6_9FLAO</name>
<accession>A0A5C6UYS6</accession>
<keyword evidence="2" id="KW-1185">Reference proteome</keyword>
<dbReference type="EMBL" id="VORB01000011">
    <property type="protein sequence ID" value="TXC76118.1"/>
    <property type="molecule type" value="Genomic_DNA"/>
</dbReference>
<dbReference type="RefSeq" id="WP_147015356.1">
    <property type="nucleotide sequence ID" value="NZ_VORB01000011.1"/>
</dbReference>
<dbReference type="Proteomes" id="UP000321168">
    <property type="component" value="Unassembled WGS sequence"/>
</dbReference>
<evidence type="ECO:0000313" key="1">
    <source>
        <dbReference type="EMBL" id="TXC76118.1"/>
    </source>
</evidence>
<sequence>MLLNNRVLILSLGLIFSIFCNAQKKVDLNPVKEVSKVTLKGKYEHKYYALSSKSSTIYKVNGPGVISLNVRVRVEEGLKSEPFKIKVIKNNKHIDIYEVPALTVGNLKFKSQKLPGAPTKYYRLDIPVEPGKNTYKIYKYQPEPRVYVKAYYTPFSKPQWKDLKSKKVLASSNIQFTKSGRVSNYYELNRKTNQFLFNFNGSDYLRIIVRPKFSYSMLDEILVKLKLTNLNTGEEKIYRINSKRTSSAIFVNDKKNAVGVSSTLYLEMKPEDVGSTFKLELISGCKKAAVKVSENVKGIKR</sequence>
<evidence type="ECO:0000313" key="2">
    <source>
        <dbReference type="Proteomes" id="UP000321168"/>
    </source>
</evidence>
<organism evidence="1 2">
    <name type="scientific">Luteibaculum oceani</name>
    <dbReference type="NCBI Taxonomy" id="1294296"/>
    <lineage>
        <taxon>Bacteria</taxon>
        <taxon>Pseudomonadati</taxon>
        <taxon>Bacteroidota</taxon>
        <taxon>Flavobacteriia</taxon>
        <taxon>Flavobacteriales</taxon>
        <taxon>Luteibaculaceae</taxon>
        <taxon>Luteibaculum</taxon>
    </lineage>
</organism>
<reference evidence="1 2" key="1">
    <citation type="submission" date="2019-08" db="EMBL/GenBank/DDBJ databases">
        <title>Genome of Luteibaculum oceani JCM 18817.</title>
        <authorList>
            <person name="Bowman J.P."/>
        </authorList>
    </citation>
    <scope>NUCLEOTIDE SEQUENCE [LARGE SCALE GENOMIC DNA]</scope>
    <source>
        <strain evidence="1 2">JCM 18817</strain>
    </source>
</reference>
<dbReference type="AlphaFoldDB" id="A0A5C6UYS6"/>